<dbReference type="AlphaFoldDB" id="A0A0F2LSG1"/>
<evidence type="ECO:0000256" key="1">
    <source>
        <dbReference type="SAM" id="MobiDB-lite"/>
    </source>
</evidence>
<evidence type="ECO:0000313" key="2">
    <source>
        <dbReference type="EMBL" id="KJR80427.1"/>
    </source>
</evidence>
<proteinExistence type="predicted"/>
<evidence type="ECO:0000313" key="3">
    <source>
        <dbReference type="Proteomes" id="UP000033710"/>
    </source>
</evidence>
<dbReference type="KEGG" id="ssck:SPSK_05729"/>
<dbReference type="RefSeq" id="XP_016583103.1">
    <property type="nucleotide sequence ID" value="XM_016732467.1"/>
</dbReference>
<reference evidence="2 3" key="2">
    <citation type="journal article" date="2015" name="Eukaryot. Cell">
        <title>Asexual propagation of a virulent clone complex in a human and feline outbreak of sporotrichosis.</title>
        <authorList>
            <person name="Teixeira Mde M."/>
            <person name="Rodrigues A.M."/>
            <person name="Tsui C.K."/>
            <person name="de Almeida L.G."/>
            <person name="Van Diepeningen A.D."/>
            <person name="van den Ende B.G."/>
            <person name="Fernandes G.F."/>
            <person name="Kano R."/>
            <person name="Hamelin R.C."/>
            <person name="Lopes-Bezerra L.M."/>
            <person name="Vasconcelos A.T."/>
            <person name="de Hoog S."/>
            <person name="de Camargo Z.P."/>
            <person name="Felipe M.S."/>
        </authorList>
    </citation>
    <scope>NUCLEOTIDE SEQUENCE [LARGE SCALE GENOMIC DNA]</scope>
    <source>
        <strain evidence="2 3">1099-18</strain>
    </source>
</reference>
<protein>
    <submittedName>
        <fullName evidence="2">Uncharacterized protein</fullName>
    </submittedName>
</protein>
<dbReference type="VEuPathDB" id="FungiDB:SPSK_05729"/>
<dbReference type="EMBL" id="AXCR01000012">
    <property type="protein sequence ID" value="KJR80427.1"/>
    <property type="molecule type" value="Genomic_DNA"/>
</dbReference>
<comment type="caution">
    <text evidence="2">The sequence shown here is derived from an EMBL/GenBank/DDBJ whole genome shotgun (WGS) entry which is preliminary data.</text>
</comment>
<accession>A0A0F2LSG1</accession>
<dbReference type="GeneID" id="27667744"/>
<reference evidence="2 3" key="1">
    <citation type="journal article" date="2014" name="BMC Genomics">
        <title>Comparative genomics of the major fungal agents of human and animal Sporotrichosis: Sporothrix schenckii and Sporothrix brasiliensis.</title>
        <authorList>
            <person name="Teixeira M.M."/>
            <person name="de Almeida L.G."/>
            <person name="Kubitschek-Barreira P."/>
            <person name="Alves F.L."/>
            <person name="Kioshima E.S."/>
            <person name="Abadio A.K."/>
            <person name="Fernandes L."/>
            <person name="Derengowski L.S."/>
            <person name="Ferreira K.S."/>
            <person name="Souza R.C."/>
            <person name="Ruiz J.C."/>
            <person name="de Andrade N.C."/>
            <person name="Paes H.C."/>
            <person name="Nicola A.M."/>
            <person name="Albuquerque P."/>
            <person name="Gerber A.L."/>
            <person name="Martins V.P."/>
            <person name="Peconick L.D."/>
            <person name="Neto A.V."/>
            <person name="Chaucanez C.B."/>
            <person name="Silva P.A."/>
            <person name="Cunha O.L."/>
            <person name="de Oliveira F.F."/>
            <person name="dos Santos T.C."/>
            <person name="Barros A.L."/>
            <person name="Soares M.A."/>
            <person name="de Oliveira L.M."/>
            <person name="Marini M.M."/>
            <person name="Villalobos-Duno H."/>
            <person name="Cunha M.M."/>
            <person name="de Hoog S."/>
            <person name="da Silveira J.F."/>
            <person name="Henrissat B."/>
            <person name="Nino-Vega G.A."/>
            <person name="Cisalpino P.S."/>
            <person name="Mora-Montes H.M."/>
            <person name="Almeida S.R."/>
            <person name="Stajich J.E."/>
            <person name="Lopes-Bezerra L.M."/>
            <person name="Vasconcelos A.T."/>
            <person name="Felipe M.S."/>
        </authorList>
    </citation>
    <scope>NUCLEOTIDE SEQUENCE [LARGE SCALE GENOMIC DNA]</scope>
    <source>
        <strain evidence="2 3">1099-18</strain>
    </source>
</reference>
<sequence length="97" mass="10492">MPGKSDQHATSIRLEWWGAPNTPCPKKARGGTRKSKSDRTSQKERLGGEGKGKACRPILAPIPLLCLELADLVGRLRISPPLSECPCEGGRRPSFGE</sequence>
<name>A0A0F2LSG1_SPOSC</name>
<feature type="compositionally biased region" description="Basic and acidic residues" evidence="1">
    <location>
        <begin position="35"/>
        <end position="52"/>
    </location>
</feature>
<dbReference type="Proteomes" id="UP000033710">
    <property type="component" value="Unassembled WGS sequence"/>
</dbReference>
<feature type="region of interest" description="Disordered" evidence="1">
    <location>
        <begin position="1"/>
        <end position="54"/>
    </location>
</feature>
<organism evidence="2 3">
    <name type="scientific">Sporothrix schenckii 1099-18</name>
    <dbReference type="NCBI Taxonomy" id="1397361"/>
    <lineage>
        <taxon>Eukaryota</taxon>
        <taxon>Fungi</taxon>
        <taxon>Dikarya</taxon>
        <taxon>Ascomycota</taxon>
        <taxon>Pezizomycotina</taxon>
        <taxon>Sordariomycetes</taxon>
        <taxon>Sordariomycetidae</taxon>
        <taxon>Ophiostomatales</taxon>
        <taxon>Ophiostomataceae</taxon>
        <taxon>Sporothrix</taxon>
    </lineage>
</organism>
<gene>
    <name evidence="2" type="ORF">SPSK_05729</name>
</gene>